<organism evidence="2 3">
    <name type="scientific">Vibrio jasicida</name>
    <dbReference type="NCBI Taxonomy" id="766224"/>
    <lineage>
        <taxon>Bacteria</taxon>
        <taxon>Pseudomonadati</taxon>
        <taxon>Pseudomonadota</taxon>
        <taxon>Gammaproteobacteria</taxon>
        <taxon>Vibrionales</taxon>
        <taxon>Vibrionaceae</taxon>
        <taxon>Vibrio</taxon>
    </lineage>
</organism>
<evidence type="ECO:0000313" key="3">
    <source>
        <dbReference type="Proteomes" id="UP001295462"/>
    </source>
</evidence>
<dbReference type="EMBL" id="CAKMUD010000073">
    <property type="protein sequence ID" value="CAH1588311.1"/>
    <property type="molecule type" value="Genomic_DNA"/>
</dbReference>
<protein>
    <submittedName>
        <fullName evidence="2">Uncharacterized protein</fullName>
    </submittedName>
</protein>
<reference evidence="2" key="1">
    <citation type="submission" date="2022-01" db="EMBL/GenBank/DDBJ databases">
        <authorList>
            <person name="Lagorce A."/>
        </authorList>
    </citation>
    <scope>NUCLEOTIDE SEQUENCE</scope>
    <source>
        <strain evidence="2">Th15_F1_A12</strain>
    </source>
</reference>
<gene>
    <name evidence="2" type="ORF">THF1A12_200045</name>
</gene>
<sequence length="40" mass="4856">MENQHHQKIMIVALRENKKTNEERDEKRNTGINENNARCY</sequence>
<comment type="caution">
    <text evidence="2">The sequence shown here is derived from an EMBL/GenBank/DDBJ whole genome shotgun (WGS) entry which is preliminary data.</text>
</comment>
<dbReference type="Proteomes" id="UP001295462">
    <property type="component" value="Unassembled WGS sequence"/>
</dbReference>
<evidence type="ECO:0000256" key="1">
    <source>
        <dbReference type="SAM" id="MobiDB-lite"/>
    </source>
</evidence>
<accession>A0AAU9QKQ9</accession>
<feature type="compositionally biased region" description="Polar residues" evidence="1">
    <location>
        <begin position="30"/>
        <end position="40"/>
    </location>
</feature>
<proteinExistence type="predicted"/>
<dbReference type="AlphaFoldDB" id="A0AAU9QKQ9"/>
<name>A0AAU9QKQ9_9VIBR</name>
<evidence type="ECO:0000313" key="2">
    <source>
        <dbReference type="EMBL" id="CAH1588311.1"/>
    </source>
</evidence>
<feature type="region of interest" description="Disordered" evidence="1">
    <location>
        <begin position="16"/>
        <end position="40"/>
    </location>
</feature>
<feature type="compositionally biased region" description="Basic and acidic residues" evidence="1">
    <location>
        <begin position="16"/>
        <end position="29"/>
    </location>
</feature>